<dbReference type="Pfam" id="PF23265">
    <property type="entry name" value="Ig-like_KY"/>
    <property type="match status" value="2"/>
</dbReference>
<feature type="compositionally biased region" description="Polar residues" evidence="1">
    <location>
        <begin position="125"/>
        <end position="135"/>
    </location>
</feature>
<sequence>MGCKPAKIHVVPLVDVKQPNKVEFHVSERKNSKANVIENDKPIGNIAEEFHLEPSNKTTEEFHLEPSNKITEEFHLEPSNKITEELHLEPSNKTTEEFHLEPSNKITEELHLEPSNKTTEEHIRPNSTTSQGSGRISQEHIVTDQLTHNRRNEINTQRVPLGEFHSEPEESDKADYEPVFLCERKSVGAEEVNNERFSSGKTTPEQLENVNEEHMPWKKMPTDIDLTPIDKHAFTSTVCQQRQAAIDNMSFRRTIDQWQPKSVVQLVNSIKKLAADRNEIEQAWIIFYWVSQNIRYDTEAYFSRKIGAQTSQNVILSGRAVCEGYSVLYADLCNQIGLRCRKVSGYAKGYSFNPRQTSFEKTNHAWNILTLNNGHSYFVESTWGSGQADSSTRQYKKNLVPFYFFCRPEHMIYKHLPEDPQYQLLAHPLAMKQYLMLPCAYDTFFELHLNIVSPICTPKITLKSGKKYGEILIATPDDVTLSGSLRDKSGTKVEGGDFVFFDRDQKLWQCRFAPQKAGQHEILIFAGKKSDSKTSTLDGAVKFILDIDHLPAPTISYPHIWPEFFDHHLEIITPIDSRYVDWPIDKNRPYCEILVRSPDDVRLSARIKNCLSNKTIENGTLVNFDSQSKLWQCLFAPRANKASYELTLFACRGSGNQSQCVVQFNLEKTHRPLLSNSVHFPLTYSSFTEAKCHLFEPLHGVLKPGSTIKFHCQIPGAYEVKVTVDGQWLKVDSSSYAHEKDIFRREIKVGHEEVAVWVKFDKEQASYDGLLKYFVK</sequence>
<dbReference type="InterPro" id="IPR056564">
    <property type="entry name" value="Ig-like_KY"/>
</dbReference>
<comment type="caution">
    <text evidence="4">The sequence shown here is derived from an EMBL/GenBank/DDBJ whole genome shotgun (WGS) entry which is preliminary data.</text>
</comment>
<evidence type="ECO:0000313" key="3">
    <source>
        <dbReference type="EMBL" id="CAF0762312.1"/>
    </source>
</evidence>
<dbReference type="Proteomes" id="UP000663860">
    <property type="component" value="Unassembled WGS sequence"/>
</dbReference>
<dbReference type="PANTHER" id="PTHR46333">
    <property type="entry name" value="CYTOKINESIS PROTEIN 3"/>
    <property type="match status" value="1"/>
</dbReference>
<dbReference type="InterPro" id="IPR002931">
    <property type="entry name" value="Transglutaminase-like"/>
</dbReference>
<dbReference type="Gene3D" id="3.10.620.30">
    <property type="match status" value="1"/>
</dbReference>
<feature type="compositionally biased region" description="Basic and acidic residues" evidence="1">
    <location>
        <begin position="111"/>
        <end position="124"/>
    </location>
</feature>
<dbReference type="InterPro" id="IPR052557">
    <property type="entry name" value="CAP/Cytokinesis_protein"/>
</dbReference>
<dbReference type="GO" id="GO:0005737">
    <property type="term" value="C:cytoplasm"/>
    <property type="evidence" value="ECO:0007669"/>
    <property type="project" value="TreeGrafter"/>
</dbReference>
<gene>
    <name evidence="3" type="ORF">IZO911_LOCUS4791</name>
    <name evidence="4" type="ORF">KXQ929_LOCUS36936</name>
</gene>
<dbReference type="Pfam" id="PF01841">
    <property type="entry name" value="Transglut_core"/>
    <property type="match status" value="1"/>
</dbReference>
<dbReference type="SUPFAM" id="SSF54001">
    <property type="entry name" value="Cysteine proteinases"/>
    <property type="match status" value="1"/>
</dbReference>
<feature type="region of interest" description="Disordered" evidence="1">
    <location>
        <begin position="111"/>
        <end position="135"/>
    </location>
</feature>
<dbReference type="AlphaFoldDB" id="A0A819Y5W9"/>
<accession>A0A819Y5W9</accession>
<evidence type="ECO:0000256" key="1">
    <source>
        <dbReference type="SAM" id="MobiDB-lite"/>
    </source>
</evidence>
<proteinExistence type="predicted"/>
<evidence type="ECO:0000313" key="5">
    <source>
        <dbReference type="Proteomes" id="UP000663868"/>
    </source>
</evidence>
<organism evidence="4 5">
    <name type="scientific">Adineta steineri</name>
    <dbReference type="NCBI Taxonomy" id="433720"/>
    <lineage>
        <taxon>Eukaryota</taxon>
        <taxon>Metazoa</taxon>
        <taxon>Spiralia</taxon>
        <taxon>Gnathifera</taxon>
        <taxon>Rotifera</taxon>
        <taxon>Eurotatoria</taxon>
        <taxon>Bdelloidea</taxon>
        <taxon>Adinetida</taxon>
        <taxon>Adinetidae</taxon>
        <taxon>Adineta</taxon>
    </lineage>
</organism>
<protein>
    <recommendedName>
        <fullName evidence="2">Transglutaminase-like domain-containing protein</fullName>
    </recommendedName>
</protein>
<dbReference type="InterPro" id="IPR038765">
    <property type="entry name" value="Papain-like_cys_pep_sf"/>
</dbReference>
<evidence type="ECO:0000259" key="2">
    <source>
        <dbReference type="SMART" id="SM00460"/>
    </source>
</evidence>
<dbReference type="Proteomes" id="UP000663868">
    <property type="component" value="Unassembled WGS sequence"/>
</dbReference>
<dbReference type="PANTHER" id="PTHR46333:SF2">
    <property type="entry name" value="CYTOKINESIS PROTEIN 3"/>
    <property type="match status" value="1"/>
</dbReference>
<dbReference type="EMBL" id="CAJOBB010005923">
    <property type="protein sequence ID" value="CAF4145170.1"/>
    <property type="molecule type" value="Genomic_DNA"/>
</dbReference>
<evidence type="ECO:0000313" key="4">
    <source>
        <dbReference type="EMBL" id="CAF4145170.1"/>
    </source>
</evidence>
<name>A0A819Y5W9_9BILA</name>
<feature type="domain" description="Transglutaminase-like" evidence="2">
    <location>
        <begin position="314"/>
        <end position="383"/>
    </location>
</feature>
<reference evidence="4" key="1">
    <citation type="submission" date="2021-02" db="EMBL/GenBank/DDBJ databases">
        <authorList>
            <person name="Nowell W R."/>
        </authorList>
    </citation>
    <scope>NUCLEOTIDE SEQUENCE</scope>
</reference>
<dbReference type="EMBL" id="CAJNOE010000027">
    <property type="protein sequence ID" value="CAF0762312.1"/>
    <property type="molecule type" value="Genomic_DNA"/>
</dbReference>
<dbReference type="SMART" id="SM00460">
    <property type="entry name" value="TGc"/>
    <property type="match status" value="1"/>
</dbReference>